<feature type="region of interest" description="Disordered" evidence="1">
    <location>
        <begin position="325"/>
        <end position="366"/>
    </location>
</feature>
<evidence type="ECO:0000256" key="2">
    <source>
        <dbReference type="SAM" id="Phobius"/>
    </source>
</evidence>
<feature type="compositionally biased region" description="Basic residues" evidence="1">
    <location>
        <begin position="344"/>
        <end position="356"/>
    </location>
</feature>
<evidence type="ECO:0000313" key="3">
    <source>
        <dbReference type="EMBL" id="KAF5346012.1"/>
    </source>
</evidence>
<feature type="transmembrane region" description="Helical" evidence="2">
    <location>
        <begin position="178"/>
        <end position="200"/>
    </location>
</feature>
<gene>
    <name evidence="3" type="ORF">D9758_013880</name>
</gene>
<feature type="transmembrane region" description="Helical" evidence="2">
    <location>
        <begin position="20"/>
        <end position="37"/>
    </location>
</feature>
<dbReference type="EMBL" id="JAACJM010000106">
    <property type="protein sequence ID" value="KAF5346012.1"/>
    <property type="molecule type" value="Genomic_DNA"/>
</dbReference>
<comment type="caution">
    <text evidence="3">The sequence shown here is derived from an EMBL/GenBank/DDBJ whole genome shotgun (WGS) entry which is preliminary data.</text>
</comment>
<organism evidence="3 4">
    <name type="scientific">Tetrapyrgos nigripes</name>
    <dbReference type="NCBI Taxonomy" id="182062"/>
    <lineage>
        <taxon>Eukaryota</taxon>
        <taxon>Fungi</taxon>
        <taxon>Dikarya</taxon>
        <taxon>Basidiomycota</taxon>
        <taxon>Agaricomycotina</taxon>
        <taxon>Agaricomycetes</taxon>
        <taxon>Agaricomycetidae</taxon>
        <taxon>Agaricales</taxon>
        <taxon>Marasmiineae</taxon>
        <taxon>Marasmiaceae</taxon>
        <taxon>Tetrapyrgos</taxon>
    </lineage>
</organism>
<evidence type="ECO:0000256" key="1">
    <source>
        <dbReference type="SAM" id="MobiDB-lite"/>
    </source>
</evidence>
<keyword evidence="2" id="KW-1133">Transmembrane helix</keyword>
<keyword evidence="2" id="KW-0472">Membrane</keyword>
<feature type="transmembrane region" description="Helical" evidence="2">
    <location>
        <begin position="49"/>
        <end position="65"/>
    </location>
</feature>
<dbReference type="OrthoDB" id="3226582at2759"/>
<feature type="transmembrane region" description="Helical" evidence="2">
    <location>
        <begin position="220"/>
        <end position="247"/>
    </location>
</feature>
<proteinExistence type="predicted"/>
<name>A0A8H5CSV1_9AGAR</name>
<feature type="transmembrane region" description="Helical" evidence="2">
    <location>
        <begin position="135"/>
        <end position="158"/>
    </location>
</feature>
<accession>A0A8H5CSV1</accession>
<keyword evidence="4" id="KW-1185">Reference proteome</keyword>
<dbReference type="AlphaFoldDB" id="A0A8H5CSV1"/>
<protein>
    <submittedName>
        <fullName evidence="3">Uncharacterized protein</fullName>
    </submittedName>
</protein>
<dbReference type="Proteomes" id="UP000559256">
    <property type="component" value="Unassembled WGS sequence"/>
</dbReference>
<feature type="transmembrane region" description="Helical" evidence="2">
    <location>
        <begin position="253"/>
        <end position="275"/>
    </location>
</feature>
<sequence>MSSSVAYHATRIMFPLAAEYLLYGLYLALFGTAIFVLRQRRRPEYRMHLISMWFLFSLGTLGIIIDSVNRALSLSVALDPSFIEGLNNGDLDDRRAKNQFVLNAVILMIYVIANVIADLLLIYRLYAIWDMKRSVIYFPCTVTIVNSLFALAALSYWLTLPGKMMSLESSSLRIIATVYLSMNALINVLVTGLIAGRIWWIARQAHQILGIKTRQRYRTVIAIVLESGIFYPISLIVCSVSLFVLLPATLHPLLIQIVGIVPTLIIVRAGLGIAIENVEDAVISQESRSNERDYDISPTVTQISLPLPIADIELQEGSYSYGSYSSSEATYSSRHQPPGQVYRPQRKRQSRHRIYRSSRSSHGDFT</sequence>
<feature type="transmembrane region" description="Helical" evidence="2">
    <location>
        <begin position="100"/>
        <end position="123"/>
    </location>
</feature>
<evidence type="ECO:0000313" key="4">
    <source>
        <dbReference type="Proteomes" id="UP000559256"/>
    </source>
</evidence>
<reference evidence="3 4" key="1">
    <citation type="journal article" date="2020" name="ISME J.">
        <title>Uncovering the hidden diversity of litter-decomposition mechanisms in mushroom-forming fungi.</title>
        <authorList>
            <person name="Floudas D."/>
            <person name="Bentzer J."/>
            <person name="Ahren D."/>
            <person name="Johansson T."/>
            <person name="Persson P."/>
            <person name="Tunlid A."/>
        </authorList>
    </citation>
    <scope>NUCLEOTIDE SEQUENCE [LARGE SCALE GENOMIC DNA]</scope>
    <source>
        <strain evidence="3 4">CBS 291.85</strain>
    </source>
</reference>
<keyword evidence="2" id="KW-0812">Transmembrane</keyword>